<evidence type="ECO:0000313" key="3">
    <source>
        <dbReference type="Proteomes" id="UP000554144"/>
    </source>
</evidence>
<accession>A0A853GYT0</accession>
<comment type="caution">
    <text evidence="2">The sequence shown here is derived from an EMBL/GenBank/DDBJ whole genome shotgun (WGS) entry which is preliminary data.</text>
</comment>
<proteinExistence type="predicted"/>
<reference evidence="2 3" key="1">
    <citation type="submission" date="2020-07" db="EMBL/GenBank/DDBJ databases">
        <title>Taxonomic revisions and descriptions of new bacterial species based on genomic comparisons in the high-G+C-content subgroup of the family Alcaligenaceae.</title>
        <authorList>
            <person name="Szabo A."/>
            <person name="Felfoldi T."/>
        </authorList>
    </citation>
    <scope>NUCLEOTIDE SEQUENCE [LARGE SCALE GENOMIC DNA]</scope>
    <source>
        <strain evidence="2 3">DSM 25667</strain>
    </source>
</reference>
<sequence length="191" mass="21719">MLRLLLALVLCLFLPAQADVSLSGQGDRVVRVEPIVRDGKLYIDADVDFTVSGELRNAAQKGVPIYFTADLVIESPRWWWFDKKVVDEQQTWRIVYNALTRQWRVGTGELSLPESSLDDALSLVRNIRGWSVAPLEDLDHDEAYEGRLRVRLNTSLLARPFQVDAYNSSAWSLATPWKNFNFSISLDAPRP</sequence>
<organism evidence="2 3">
    <name type="scientific">Pollutimonas harenae</name>
    <dbReference type="NCBI Taxonomy" id="657015"/>
    <lineage>
        <taxon>Bacteria</taxon>
        <taxon>Pseudomonadati</taxon>
        <taxon>Pseudomonadota</taxon>
        <taxon>Betaproteobacteria</taxon>
        <taxon>Burkholderiales</taxon>
        <taxon>Alcaligenaceae</taxon>
        <taxon>Pollutimonas</taxon>
    </lineage>
</organism>
<dbReference type="OrthoDB" id="5298153at2"/>
<dbReference type="AlphaFoldDB" id="A0A853GYT0"/>
<protein>
    <submittedName>
        <fullName evidence="2">DUF4390 domain-containing protein</fullName>
    </submittedName>
</protein>
<dbReference type="InterPro" id="IPR025500">
    <property type="entry name" value="DUF4390"/>
</dbReference>
<dbReference type="RefSeq" id="WP_130037716.1">
    <property type="nucleotide sequence ID" value="NZ_JACCEV010000001.1"/>
</dbReference>
<feature type="chain" id="PRO_5032466586" evidence="1">
    <location>
        <begin position="19"/>
        <end position="191"/>
    </location>
</feature>
<evidence type="ECO:0000256" key="1">
    <source>
        <dbReference type="SAM" id="SignalP"/>
    </source>
</evidence>
<feature type="signal peptide" evidence="1">
    <location>
        <begin position="1"/>
        <end position="18"/>
    </location>
</feature>
<evidence type="ECO:0000313" key="2">
    <source>
        <dbReference type="EMBL" id="NYT84920.1"/>
    </source>
</evidence>
<keyword evidence="1" id="KW-0732">Signal</keyword>
<dbReference type="Pfam" id="PF14334">
    <property type="entry name" value="DUF4390"/>
    <property type="match status" value="1"/>
</dbReference>
<keyword evidence="3" id="KW-1185">Reference proteome</keyword>
<dbReference type="Proteomes" id="UP000554144">
    <property type="component" value="Unassembled WGS sequence"/>
</dbReference>
<dbReference type="EMBL" id="JACCEV010000001">
    <property type="protein sequence ID" value="NYT84920.1"/>
    <property type="molecule type" value="Genomic_DNA"/>
</dbReference>
<name>A0A853GYT0_9BURK</name>
<gene>
    <name evidence="2" type="ORF">H0A62_04815</name>
</gene>